<feature type="chain" id="PRO_5045536388" description="Foldase protein PrsA" evidence="12">
    <location>
        <begin position="19"/>
        <end position="288"/>
    </location>
</feature>
<dbReference type="GO" id="GO:0003755">
    <property type="term" value="F:peptidyl-prolyl cis-trans isomerase activity"/>
    <property type="evidence" value="ECO:0007669"/>
    <property type="project" value="UniProtKB-EC"/>
</dbReference>
<evidence type="ECO:0000313" key="14">
    <source>
        <dbReference type="EMBL" id="MFD1037656.1"/>
    </source>
</evidence>
<dbReference type="PROSITE" id="PS01096">
    <property type="entry name" value="PPIC_PPIASE_1"/>
    <property type="match status" value="1"/>
</dbReference>
<evidence type="ECO:0000256" key="9">
    <source>
        <dbReference type="ARBA" id="ARBA00023235"/>
    </source>
</evidence>
<keyword evidence="15" id="KW-1185">Reference proteome</keyword>
<keyword evidence="8 11" id="KW-0564">Palmitate</keyword>
<feature type="domain" description="PpiC" evidence="13">
    <location>
        <begin position="141"/>
        <end position="230"/>
    </location>
</feature>
<evidence type="ECO:0000256" key="11">
    <source>
        <dbReference type="HAMAP-Rule" id="MF_01145"/>
    </source>
</evidence>
<keyword evidence="4 11" id="KW-1003">Cell membrane</keyword>
<dbReference type="EMBL" id="JBHTKJ010000008">
    <property type="protein sequence ID" value="MFD1037656.1"/>
    <property type="molecule type" value="Genomic_DNA"/>
</dbReference>
<dbReference type="Proteomes" id="UP001597040">
    <property type="component" value="Unassembled WGS sequence"/>
</dbReference>
<dbReference type="InterPro" id="IPR050245">
    <property type="entry name" value="PrsA_foldase"/>
</dbReference>
<dbReference type="InterPro" id="IPR027304">
    <property type="entry name" value="Trigger_fact/SurA_dom_sf"/>
</dbReference>
<evidence type="ECO:0000256" key="5">
    <source>
        <dbReference type="ARBA" id="ARBA00022729"/>
    </source>
</evidence>
<keyword evidence="10 11" id="KW-0449">Lipoprotein</keyword>
<evidence type="ECO:0000256" key="4">
    <source>
        <dbReference type="ARBA" id="ARBA00022475"/>
    </source>
</evidence>
<comment type="subcellular location">
    <subcellularLocation>
        <location evidence="2 11">Cell membrane</location>
        <topology evidence="2 11">Lipid-anchor</topology>
    </subcellularLocation>
</comment>
<dbReference type="PROSITE" id="PS50198">
    <property type="entry name" value="PPIC_PPIASE_2"/>
    <property type="match status" value="1"/>
</dbReference>
<evidence type="ECO:0000313" key="15">
    <source>
        <dbReference type="Proteomes" id="UP001597040"/>
    </source>
</evidence>
<comment type="caution">
    <text evidence="14">The sequence shown here is derived from an EMBL/GenBank/DDBJ whole genome shotgun (WGS) entry which is preliminary data.</text>
</comment>
<evidence type="ECO:0000256" key="3">
    <source>
        <dbReference type="ARBA" id="ARBA00006071"/>
    </source>
</evidence>
<sequence>MKKLAIAVTLTAGVLSLAACNSDDSEVVVESEAGNITKEEFYNELKDRTGEALLNEMVVKKVLEDNYEVTDEEVDERVQDVKDQQGGQFEMWLQQNGIPDEEAFRSQTYLNLLQEKAAFEGKEVTDEEIEEKFNTMKEENQIEIQASHILVEDEETANDIKQQLDEGADFAELAKEHSADGSAANGGDLGYFSTGKMVPEFEEVAFDLEVGEISDPVESEFGYHIITVTDIPTLEDKKDDIRQQLLYENLDQAEFQEKINGLIESANIDVKIEEFEDLFSLEDQNAQG</sequence>
<dbReference type="Gene3D" id="3.10.50.40">
    <property type="match status" value="1"/>
</dbReference>
<dbReference type="Pfam" id="PF13616">
    <property type="entry name" value="Rotamase_3"/>
    <property type="match status" value="1"/>
</dbReference>
<dbReference type="EC" id="5.2.1.8" evidence="11"/>
<evidence type="ECO:0000256" key="12">
    <source>
        <dbReference type="SAM" id="SignalP"/>
    </source>
</evidence>
<proteinExistence type="inferred from homology"/>
<keyword evidence="7 11" id="KW-0472">Membrane</keyword>
<dbReference type="InterPro" id="IPR023059">
    <property type="entry name" value="Foldase_PrsA"/>
</dbReference>
<accession>A0ABW3LGX7</accession>
<dbReference type="PROSITE" id="PS51257">
    <property type="entry name" value="PROKAR_LIPOPROTEIN"/>
    <property type="match status" value="1"/>
</dbReference>
<evidence type="ECO:0000256" key="1">
    <source>
        <dbReference type="ARBA" id="ARBA00000971"/>
    </source>
</evidence>
<comment type="catalytic activity">
    <reaction evidence="1 11">
        <text>[protein]-peptidylproline (omega=180) = [protein]-peptidylproline (omega=0)</text>
        <dbReference type="Rhea" id="RHEA:16237"/>
        <dbReference type="Rhea" id="RHEA-COMP:10747"/>
        <dbReference type="Rhea" id="RHEA-COMP:10748"/>
        <dbReference type="ChEBI" id="CHEBI:83833"/>
        <dbReference type="ChEBI" id="CHEBI:83834"/>
        <dbReference type="EC" id="5.2.1.8"/>
    </reaction>
</comment>
<dbReference type="InterPro" id="IPR000297">
    <property type="entry name" value="PPIase_PpiC"/>
</dbReference>
<comment type="similarity">
    <text evidence="3 11">Belongs to the PrsA family.</text>
</comment>
<keyword evidence="6 11" id="KW-0697">Rotamase</keyword>
<dbReference type="SUPFAM" id="SSF54534">
    <property type="entry name" value="FKBP-like"/>
    <property type="match status" value="1"/>
</dbReference>
<organism evidence="14 15">
    <name type="scientific">Virgibacillus byunsanensis</name>
    <dbReference type="NCBI Taxonomy" id="570945"/>
    <lineage>
        <taxon>Bacteria</taxon>
        <taxon>Bacillati</taxon>
        <taxon>Bacillota</taxon>
        <taxon>Bacilli</taxon>
        <taxon>Bacillales</taxon>
        <taxon>Bacillaceae</taxon>
        <taxon>Virgibacillus</taxon>
    </lineage>
</organism>
<dbReference type="HAMAP" id="MF_01145">
    <property type="entry name" value="Foldase_PrsA"/>
    <property type="match status" value="1"/>
</dbReference>
<keyword evidence="9 11" id="KW-0413">Isomerase</keyword>
<name>A0ABW3LGX7_9BACI</name>
<evidence type="ECO:0000256" key="10">
    <source>
        <dbReference type="ARBA" id="ARBA00023288"/>
    </source>
</evidence>
<feature type="signal peptide" evidence="12">
    <location>
        <begin position="1"/>
        <end position="18"/>
    </location>
</feature>
<protein>
    <recommendedName>
        <fullName evidence="11">Foldase protein PrsA</fullName>
        <ecNumber evidence="11">5.2.1.8</ecNumber>
    </recommendedName>
</protein>
<reference evidence="15" key="1">
    <citation type="journal article" date="2019" name="Int. J. Syst. Evol. Microbiol.">
        <title>The Global Catalogue of Microorganisms (GCM) 10K type strain sequencing project: providing services to taxonomists for standard genome sequencing and annotation.</title>
        <authorList>
            <consortium name="The Broad Institute Genomics Platform"/>
            <consortium name="The Broad Institute Genome Sequencing Center for Infectious Disease"/>
            <person name="Wu L."/>
            <person name="Ma J."/>
        </authorList>
    </citation>
    <scope>NUCLEOTIDE SEQUENCE [LARGE SCALE GENOMIC DNA]</scope>
    <source>
        <strain evidence="15">CCUG 56754</strain>
    </source>
</reference>
<dbReference type="InterPro" id="IPR046357">
    <property type="entry name" value="PPIase_dom_sf"/>
</dbReference>
<evidence type="ECO:0000259" key="13">
    <source>
        <dbReference type="PROSITE" id="PS50198"/>
    </source>
</evidence>
<evidence type="ECO:0000256" key="2">
    <source>
        <dbReference type="ARBA" id="ARBA00004193"/>
    </source>
</evidence>
<dbReference type="RefSeq" id="WP_390359916.1">
    <property type="nucleotide sequence ID" value="NZ_JBHTKJ010000008.1"/>
</dbReference>
<dbReference type="InterPro" id="IPR023058">
    <property type="entry name" value="PPIase_PpiC_CS"/>
</dbReference>
<keyword evidence="5 11" id="KW-0732">Signal</keyword>
<evidence type="ECO:0000256" key="8">
    <source>
        <dbReference type="ARBA" id="ARBA00023139"/>
    </source>
</evidence>
<comment type="function">
    <text evidence="11">Plays a major role in protein secretion by helping the post-translocational extracellular folding of several secreted proteins.</text>
</comment>
<dbReference type="PANTHER" id="PTHR47245:SF1">
    <property type="entry name" value="FOLDASE PROTEIN PRSA"/>
    <property type="match status" value="1"/>
</dbReference>
<evidence type="ECO:0000256" key="7">
    <source>
        <dbReference type="ARBA" id="ARBA00023136"/>
    </source>
</evidence>
<gene>
    <name evidence="11" type="primary">prsA</name>
    <name evidence="14" type="ORF">ACFQ3N_04350</name>
</gene>
<dbReference type="SUPFAM" id="SSF109998">
    <property type="entry name" value="Triger factor/SurA peptide-binding domain-like"/>
    <property type="match status" value="1"/>
</dbReference>
<evidence type="ECO:0000256" key="6">
    <source>
        <dbReference type="ARBA" id="ARBA00023110"/>
    </source>
</evidence>
<dbReference type="PANTHER" id="PTHR47245">
    <property type="entry name" value="PEPTIDYLPROLYL ISOMERASE"/>
    <property type="match status" value="1"/>
</dbReference>